<dbReference type="Gene3D" id="1.10.8.20">
    <property type="entry name" value="N-terminal domain of phosphatidylinositol transfer protein sec14p"/>
    <property type="match status" value="1"/>
</dbReference>
<sequence>MAGRNKIAEKKIQQASSAIIFKDENTLLNKLKPRAKKALLEFRCRIEDPIVGNYILGRFKTACDCCMSDHNHTKLQESGISLWGVPLLPSKGHEGTDIILMKFLRAKDYKVNEAL</sequence>
<dbReference type="InterPro" id="IPR044834">
    <property type="entry name" value="PATL"/>
</dbReference>
<protein>
    <submittedName>
        <fullName evidence="1">Uncharacterized protein</fullName>
    </submittedName>
</protein>
<dbReference type="Proteomes" id="UP000541444">
    <property type="component" value="Unassembled WGS sequence"/>
</dbReference>
<organism evidence="1 2">
    <name type="scientific">Kingdonia uniflora</name>
    <dbReference type="NCBI Taxonomy" id="39325"/>
    <lineage>
        <taxon>Eukaryota</taxon>
        <taxon>Viridiplantae</taxon>
        <taxon>Streptophyta</taxon>
        <taxon>Embryophyta</taxon>
        <taxon>Tracheophyta</taxon>
        <taxon>Spermatophyta</taxon>
        <taxon>Magnoliopsida</taxon>
        <taxon>Ranunculales</taxon>
        <taxon>Circaeasteraceae</taxon>
        <taxon>Kingdonia</taxon>
    </lineage>
</organism>
<dbReference type="PANTHER" id="PTHR45932">
    <property type="entry name" value="PATELLIN-1"/>
    <property type="match status" value="1"/>
</dbReference>
<evidence type="ECO:0000313" key="1">
    <source>
        <dbReference type="EMBL" id="KAF6150941.1"/>
    </source>
</evidence>
<comment type="caution">
    <text evidence="1">The sequence shown here is derived from an EMBL/GenBank/DDBJ whole genome shotgun (WGS) entry which is preliminary data.</text>
</comment>
<dbReference type="EMBL" id="JACGCM010001723">
    <property type="protein sequence ID" value="KAF6150941.1"/>
    <property type="molecule type" value="Genomic_DNA"/>
</dbReference>
<accession>A0A7J7M7S0</accession>
<reference evidence="1 2" key="1">
    <citation type="journal article" date="2020" name="IScience">
        <title>Genome Sequencing of the Endangered Kingdonia uniflora (Circaeasteraceae, Ranunculales) Reveals Potential Mechanisms of Evolutionary Specialization.</title>
        <authorList>
            <person name="Sun Y."/>
            <person name="Deng T."/>
            <person name="Zhang A."/>
            <person name="Moore M.J."/>
            <person name="Landis J.B."/>
            <person name="Lin N."/>
            <person name="Zhang H."/>
            <person name="Zhang X."/>
            <person name="Huang J."/>
            <person name="Zhang X."/>
            <person name="Sun H."/>
            <person name="Wang H."/>
        </authorList>
    </citation>
    <scope>NUCLEOTIDE SEQUENCE [LARGE SCALE GENOMIC DNA]</scope>
    <source>
        <strain evidence="1">TB1705</strain>
        <tissue evidence="1">Leaf</tissue>
    </source>
</reference>
<dbReference type="GO" id="GO:0008289">
    <property type="term" value="F:lipid binding"/>
    <property type="evidence" value="ECO:0007669"/>
    <property type="project" value="InterPro"/>
</dbReference>
<dbReference type="OrthoDB" id="75724at2759"/>
<name>A0A7J7M7S0_9MAGN</name>
<proteinExistence type="predicted"/>
<evidence type="ECO:0000313" key="2">
    <source>
        <dbReference type="Proteomes" id="UP000541444"/>
    </source>
</evidence>
<keyword evidence="2" id="KW-1185">Reference proteome</keyword>
<gene>
    <name evidence="1" type="ORF">GIB67_026862</name>
</gene>
<dbReference type="AlphaFoldDB" id="A0A7J7M7S0"/>
<dbReference type="PANTHER" id="PTHR45932:SF3">
    <property type="entry name" value="PATELLIN-4-LIKE"/>
    <property type="match status" value="1"/>
</dbReference>